<evidence type="ECO:0000256" key="12">
    <source>
        <dbReference type="ARBA" id="ARBA00023012"/>
    </source>
</evidence>
<dbReference type="InterPro" id="IPR046342">
    <property type="entry name" value="CBS_dom_sf"/>
</dbReference>
<evidence type="ECO:0000256" key="10">
    <source>
        <dbReference type="ARBA" id="ARBA00022840"/>
    </source>
</evidence>
<keyword evidence="9 21" id="KW-0418">Kinase</keyword>
<evidence type="ECO:0000256" key="5">
    <source>
        <dbReference type="ARBA" id="ARBA00022553"/>
    </source>
</evidence>
<evidence type="ECO:0000259" key="18">
    <source>
        <dbReference type="PROSITE" id="PS50109"/>
    </source>
</evidence>
<dbReference type="InterPro" id="IPR036097">
    <property type="entry name" value="HisK_dim/P_sf"/>
</dbReference>
<evidence type="ECO:0000259" key="20">
    <source>
        <dbReference type="PROSITE" id="PS50894"/>
    </source>
</evidence>
<comment type="catalytic activity">
    <reaction evidence="1">
        <text>ATP + protein L-histidine = ADP + protein N-phospho-L-histidine.</text>
        <dbReference type="EC" id="2.7.13.3"/>
    </reaction>
</comment>
<keyword evidence="12" id="KW-0902">Two-component regulatory system</keyword>
<dbReference type="EC" id="2.7.13.3" evidence="3"/>
<dbReference type="SUPFAM" id="SSF55874">
    <property type="entry name" value="ATPase domain of HSP90 chaperone/DNA topoisomerase II/histidine kinase"/>
    <property type="match status" value="1"/>
</dbReference>
<dbReference type="Gene3D" id="1.20.120.160">
    <property type="entry name" value="HPT domain"/>
    <property type="match status" value="1"/>
</dbReference>
<dbReference type="InterPro" id="IPR004358">
    <property type="entry name" value="Sig_transdc_His_kin-like_C"/>
</dbReference>
<dbReference type="GO" id="GO:0005524">
    <property type="term" value="F:ATP binding"/>
    <property type="evidence" value="ECO:0007669"/>
    <property type="project" value="UniProtKB-KW"/>
</dbReference>
<dbReference type="PANTHER" id="PTHR45339:SF1">
    <property type="entry name" value="HYBRID SIGNAL TRANSDUCTION HISTIDINE KINASE J"/>
    <property type="match status" value="1"/>
</dbReference>
<keyword evidence="13" id="KW-0472">Membrane</keyword>
<keyword evidence="5 17" id="KW-0597">Phosphoprotein</keyword>
<proteinExistence type="predicted"/>
<dbReference type="Pfam" id="PF00571">
    <property type="entry name" value="CBS"/>
    <property type="match status" value="1"/>
</dbReference>
<accession>A0A975BEE0</accession>
<evidence type="ECO:0000256" key="7">
    <source>
        <dbReference type="ARBA" id="ARBA00022692"/>
    </source>
</evidence>
<evidence type="ECO:0000256" key="3">
    <source>
        <dbReference type="ARBA" id="ARBA00012438"/>
    </source>
</evidence>
<dbReference type="GO" id="GO:0000155">
    <property type="term" value="F:phosphorelay sensor kinase activity"/>
    <property type="evidence" value="ECO:0007669"/>
    <property type="project" value="InterPro"/>
</dbReference>
<dbReference type="Pfam" id="PF01627">
    <property type="entry name" value="Hpt"/>
    <property type="match status" value="1"/>
</dbReference>
<keyword evidence="11" id="KW-1133">Transmembrane helix</keyword>
<dbReference type="InterPro" id="IPR036641">
    <property type="entry name" value="HPT_dom_sf"/>
</dbReference>
<evidence type="ECO:0000256" key="13">
    <source>
        <dbReference type="ARBA" id="ARBA00023136"/>
    </source>
</evidence>
<dbReference type="InterPro" id="IPR008207">
    <property type="entry name" value="Sig_transdc_His_kin_Hpt_dom"/>
</dbReference>
<dbReference type="GO" id="GO:0005886">
    <property type="term" value="C:plasma membrane"/>
    <property type="evidence" value="ECO:0007669"/>
    <property type="project" value="UniProtKB-SubCell"/>
</dbReference>
<dbReference type="PROSITE" id="PS50109">
    <property type="entry name" value="HIS_KIN"/>
    <property type="match status" value="1"/>
</dbReference>
<evidence type="ECO:0000256" key="8">
    <source>
        <dbReference type="ARBA" id="ARBA00022741"/>
    </source>
</evidence>
<keyword evidence="22" id="KW-1185">Reference proteome</keyword>
<dbReference type="SUPFAM" id="SSF47384">
    <property type="entry name" value="Homodimeric domain of signal transducing histidine kinase"/>
    <property type="match status" value="1"/>
</dbReference>
<dbReference type="SUPFAM" id="SSF52172">
    <property type="entry name" value="CheY-like"/>
    <property type="match status" value="2"/>
</dbReference>
<dbReference type="InterPro" id="IPR036890">
    <property type="entry name" value="HATPase_C_sf"/>
</dbReference>
<dbReference type="CDD" id="cd00082">
    <property type="entry name" value="HisKA"/>
    <property type="match status" value="1"/>
</dbReference>
<dbReference type="PANTHER" id="PTHR45339">
    <property type="entry name" value="HYBRID SIGNAL TRANSDUCTION HISTIDINE KINASE J"/>
    <property type="match status" value="1"/>
</dbReference>
<feature type="modified residue" description="4-aspartylphosphate" evidence="17">
    <location>
        <position position="618"/>
    </location>
</feature>
<dbReference type="PROSITE" id="PS50894">
    <property type="entry name" value="HPT"/>
    <property type="match status" value="1"/>
</dbReference>
<dbReference type="PRINTS" id="PR00344">
    <property type="entry name" value="BCTRLSENSOR"/>
</dbReference>
<dbReference type="RefSeq" id="WP_207689397.1">
    <property type="nucleotide sequence ID" value="NZ_CP061799.1"/>
</dbReference>
<evidence type="ECO:0000256" key="17">
    <source>
        <dbReference type="PROSITE-ProRule" id="PRU00169"/>
    </source>
</evidence>
<comment type="subunit">
    <text evidence="14">At low DSF concentrations, interacts with RpfF.</text>
</comment>
<evidence type="ECO:0000313" key="22">
    <source>
        <dbReference type="Proteomes" id="UP000663720"/>
    </source>
</evidence>
<dbReference type="InterPro" id="IPR005467">
    <property type="entry name" value="His_kinase_dom"/>
</dbReference>
<feature type="domain" description="Histidine kinase" evidence="18">
    <location>
        <begin position="185"/>
        <end position="408"/>
    </location>
</feature>
<feature type="domain" description="Response regulatory" evidence="19">
    <location>
        <begin position="426"/>
        <end position="545"/>
    </location>
</feature>
<dbReference type="CDD" id="cd16922">
    <property type="entry name" value="HATPase_EvgS-ArcB-TorS-like"/>
    <property type="match status" value="1"/>
</dbReference>
<dbReference type="Gene3D" id="3.10.580.10">
    <property type="entry name" value="CBS-domain"/>
    <property type="match status" value="1"/>
</dbReference>
<dbReference type="Pfam" id="PF00512">
    <property type="entry name" value="HisKA"/>
    <property type="match status" value="1"/>
</dbReference>
<sequence length="797" mass="89417">MTNLAFKNLNTDVYTGRVMPDESPDSRPEANRFEISLNSLIQPAITVSHETLVSEVKEMLKDHPPWSSVVVIRDKKPAGLVMRYHLDHQLGTQYGVSLFYRREISQLMDSKPLIFETDQLLGEAARAAMNREQSKIYDNIIITSDGQIAGTVSVQKMLDALAKAEIRARENAETATQAKTEFLANMSHDIRTPMNAILGMADLLWESPLNTDQKKYVSVFRNAGESLLDLINDILDLSKVESGQIELEETRFDLAEVVEKTCEIMALKAHEKDVELLCHIAPDVPYSLKGDPSRLRQIITNLVGNAVKFTERGEIELGVQRAYNFRKNGKVFLRFFVRDTGIGIPKDRQKNLFQPFTQAHSSTSREYGGTGLGLTICKKLSELMGGKIWIESQPGSGTSFHFIVGFPMDDIKLIPMPVCINLDKIRILIADRNKTGRENLGITLRHWGAEVYMAKTADECAEQIESAQVQGRPFQVIIADKALAEQGFESSPCLKDRFKLNKQIIMLIRSTDLVNNTGETGKMELCKLVKPVKQRELAAAICMTLGFSVPIKENIQKPKDLPSPVSPMHILLAEDNLNNQLLFSLYLENTGHTVEITANGKECIDKYVSGNFDIVFMDIDMPVMNGYKAAAFIRKWEKDNSKEPVPVIALTAHALTGKYQESLDAGCTDHITKPFKKDQLLEALHQYSKQPLKTNQCEKNPIAIINSELRELIPGFMKITNQEIKNLETAIQKQNFENIRRLGHSIKGSCLCYGFEAAGQIAGDIEIAGQKKDIIENIIPLADKLKNYINFVDIIFK</sequence>
<dbReference type="Proteomes" id="UP000663720">
    <property type="component" value="Chromosome"/>
</dbReference>
<dbReference type="EMBL" id="CP061799">
    <property type="protein sequence ID" value="QTA83575.1"/>
    <property type="molecule type" value="Genomic_DNA"/>
</dbReference>
<dbReference type="SUPFAM" id="SSF54631">
    <property type="entry name" value="CBS-domain pair"/>
    <property type="match status" value="1"/>
</dbReference>
<dbReference type="InterPro" id="IPR011006">
    <property type="entry name" value="CheY-like_superfamily"/>
</dbReference>
<keyword evidence="10" id="KW-0067">ATP-binding</keyword>
<organism evidence="21 22">
    <name type="scientific">Desulfonema limicola</name>
    <dbReference type="NCBI Taxonomy" id="45656"/>
    <lineage>
        <taxon>Bacteria</taxon>
        <taxon>Pseudomonadati</taxon>
        <taxon>Thermodesulfobacteriota</taxon>
        <taxon>Desulfobacteria</taxon>
        <taxon>Desulfobacterales</taxon>
        <taxon>Desulfococcaceae</taxon>
        <taxon>Desulfonema</taxon>
    </lineage>
</organism>
<dbReference type="InterPro" id="IPR003661">
    <property type="entry name" value="HisK_dim/P_dom"/>
</dbReference>
<evidence type="ECO:0000256" key="16">
    <source>
        <dbReference type="PROSITE-ProRule" id="PRU00110"/>
    </source>
</evidence>
<evidence type="ECO:0000256" key="2">
    <source>
        <dbReference type="ARBA" id="ARBA00004651"/>
    </source>
</evidence>
<keyword evidence="7" id="KW-0812">Transmembrane</keyword>
<evidence type="ECO:0000259" key="19">
    <source>
        <dbReference type="PROSITE" id="PS50110"/>
    </source>
</evidence>
<evidence type="ECO:0000256" key="1">
    <source>
        <dbReference type="ARBA" id="ARBA00000085"/>
    </source>
</evidence>
<dbReference type="FunFam" id="3.30.565.10:FF:000010">
    <property type="entry name" value="Sensor histidine kinase RcsC"/>
    <property type="match status" value="1"/>
</dbReference>
<dbReference type="Gene3D" id="3.40.50.2300">
    <property type="match status" value="2"/>
</dbReference>
<keyword evidence="6" id="KW-0808">Transferase</keyword>
<evidence type="ECO:0000256" key="6">
    <source>
        <dbReference type="ARBA" id="ARBA00022679"/>
    </source>
</evidence>
<dbReference type="InterPro" id="IPR001789">
    <property type="entry name" value="Sig_transdc_resp-reg_receiver"/>
</dbReference>
<dbReference type="Pfam" id="PF02518">
    <property type="entry name" value="HATPase_c"/>
    <property type="match status" value="1"/>
</dbReference>
<dbReference type="SMART" id="SM00387">
    <property type="entry name" value="HATPase_c"/>
    <property type="match status" value="1"/>
</dbReference>
<dbReference type="FunFam" id="1.10.287.130:FF:000002">
    <property type="entry name" value="Two-component osmosensing histidine kinase"/>
    <property type="match status" value="1"/>
</dbReference>
<evidence type="ECO:0000256" key="15">
    <source>
        <dbReference type="ARBA" id="ARBA00068150"/>
    </source>
</evidence>
<dbReference type="InterPro" id="IPR000644">
    <property type="entry name" value="CBS_dom"/>
</dbReference>
<dbReference type="Pfam" id="PF00072">
    <property type="entry name" value="Response_reg"/>
    <property type="match status" value="1"/>
</dbReference>
<dbReference type="SMART" id="SM00448">
    <property type="entry name" value="REC"/>
    <property type="match status" value="1"/>
</dbReference>
<keyword evidence="4" id="KW-1003">Cell membrane</keyword>
<comment type="subcellular location">
    <subcellularLocation>
        <location evidence="2">Cell membrane</location>
        <topology evidence="2">Multi-pass membrane protein</topology>
    </subcellularLocation>
</comment>
<name>A0A975BEE0_9BACT</name>
<feature type="domain" description="HPt" evidence="20">
    <location>
        <begin position="705"/>
        <end position="797"/>
    </location>
</feature>
<dbReference type="Gene3D" id="3.30.565.10">
    <property type="entry name" value="Histidine kinase-like ATPase, C-terminal domain"/>
    <property type="match status" value="1"/>
</dbReference>
<dbReference type="KEGG" id="dli:dnl_59880"/>
<evidence type="ECO:0000256" key="4">
    <source>
        <dbReference type="ARBA" id="ARBA00022475"/>
    </source>
</evidence>
<evidence type="ECO:0000256" key="11">
    <source>
        <dbReference type="ARBA" id="ARBA00022989"/>
    </source>
</evidence>
<dbReference type="CDD" id="cd17546">
    <property type="entry name" value="REC_hyHK_CKI1_RcsC-like"/>
    <property type="match status" value="1"/>
</dbReference>
<evidence type="ECO:0000256" key="14">
    <source>
        <dbReference type="ARBA" id="ARBA00064003"/>
    </source>
</evidence>
<evidence type="ECO:0000313" key="21">
    <source>
        <dbReference type="EMBL" id="QTA83575.1"/>
    </source>
</evidence>
<reference evidence="21" key="1">
    <citation type="journal article" date="2021" name="Microb. Physiol.">
        <title>Proteogenomic Insights into the Physiology of Marine, Sulfate-Reducing, Filamentous Desulfonema limicola and Desulfonema magnum.</title>
        <authorList>
            <person name="Schnaars V."/>
            <person name="Wohlbrand L."/>
            <person name="Scheve S."/>
            <person name="Hinrichs C."/>
            <person name="Reinhardt R."/>
            <person name="Rabus R."/>
        </authorList>
    </citation>
    <scope>NUCLEOTIDE SEQUENCE</scope>
    <source>
        <strain evidence="21">5ac10</strain>
    </source>
</reference>
<keyword evidence="8" id="KW-0547">Nucleotide-binding</keyword>
<dbReference type="AlphaFoldDB" id="A0A975BEE0"/>
<feature type="domain" description="Response regulatory" evidence="19">
    <location>
        <begin position="569"/>
        <end position="688"/>
    </location>
</feature>
<gene>
    <name evidence="21" type="ORF">dnl_59880</name>
</gene>
<dbReference type="SMART" id="SM00388">
    <property type="entry name" value="HisKA"/>
    <property type="match status" value="1"/>
</dbReference>
<dbReference type="Gene3D" id="1.10.287.130">
    <property type="match status" value="1"/>
</dbReference>
<evidence type="ECO:0000256" key="9">
    <source>
        <dbReference type="ARBA" id="ARBA00022777"/>
    </source>
</evidence>
<dbReference type="InterPro" id="IPR003594">
    <property type="entry name" value="HATPase_dom"/>
</dbReference>
<dbReference type="SUPFAM" id="SSF47226">
    <property type="entry name" value="Histidine-containing phosphotransfer domain, HPT domain"/>
    <property type="match status" value="1"/>
</dbReference>
<dbReference type="CDD" id="cd04598">
    <property type="entry name" value="CBS_pair_GGDEF_EAL"/>
    <property type="match status" value="1"/>
</dbReference>
<protein>
    <recommendedName>
        <fullName evidence="15">Sensory/regulatory protein RpfC</fullName>
        <ecNumber evidence="3">2.7.13.3</ecNumber>
    </recommendedName>
</protein>
<feature type="modified residue" description="Phosphohistidine" evidence="16">
    <location>
        <position position="744"/>
    </location>
</feature>
<feature type="modified residue" description="4-aspartylphosphate" evidence="17">
    <location>
        <position position="480"/>
    </location>
</feature>
<dbReference type="PROSITE" id="PS50110">
    <property type="entry name" value="RESPONSE_REGULATORY"/>
    <property type="match status" value="2"/>
</dbReference>